<dbReference type="InterPro" id="IPR015590">
    <property type="entry name" value="Aldehyde_DH_dom"/>
</dbReference>
<sequence>MVAGRNFWTCGGNYEGEKVSSDDEAIELMNDSPYGLTASIWTTSKSLDAFEYIAFNLDTGTVLLNK</sequence>
<dbReference type="Proteomes" id="UP001050691">
    <property type="component" value="Unassembled WGS sequence"/>
</dbReference>
<keyword evidence="3" id="KW-1185">Reference proteome</keyword>
<dbReference type="Gene3D" id="3.40.309.10">
    <property type="entry name" value="Aldehyde Dehydrogenase, Chain A, domain 2"/>
    <property type="match status" value="1"/>
</dbReference>
<reference evidence="2" key="1">
    <citation type="submission" date="2021-10" db="EMBL/GenBank/DDBJ databases">
        <title>De novo Genome Assembly of Clathrus columnatus (Basidiomycota, Fungi) Using Illumina and Nanopore Sequence Data.</title>
        <authorList>
            <person name="Ogiso-Tanaka E."/>
            <person name="Itagaki H."/>
            <person name="Hosoya T."/>
            <person name="Hosaka K."/>
        </authorList>
    </citation>
    <scope>NUCLEOTIDE SEQUENCE</scope>
    <source>
        <strain evidence="2">MO-923</strain>
    </source>
</reference>
<dbReference type="InterPro" id="IPR016161">
    <property type="entry name" value="Ald_DH/histidinol_DH"/>
</dbReference>
<dbReference type="SUPFAM" id="SSF53720">
    <property type="entry name" value="ALDH-like"/>
    <property type="match status" value="1"/>
</dbReference>
<dbReference type="InterPro" id="IPR016163">
    <property type="entry name" value="Ald_DH_C"/>
</dbReference>
<dbReference type="AlphaFoldDB" id="A0AAV5A8B2"/>
<accession>A0AAV5A8B2</accession>
<dbReference type="Pfam" id="PF00171">
    <property type="entry name" value="Aldedh"/>
    <property type="match status" value="1"/>
</dbReference>
<feature type="domain" description="Aldehyde dehydrogenase" evidence="1">
    <location>
        <begin position="18"/>
        <end position="66"/>
    </location>
</feature>
<evidence type="ECO:0000259" key="1">
    <source>
        <dbReference type="Pfam" id="PF00171"/>
    </source>
</evidence>
<dbReference type="EMBL" id="BPWL01000004">
    <property type="protein sequence ID" value="GJJ09484.1"/>
    <property type="molecule type" value="Genomic_DNA"/>
</dbReference>
<protein>
    <recommendedName>
        <fullName evidence="1">Aldehyde dehydrogenase domain-containing protein</fullName>
    </recommendedName>
</protein>
<proteinExistence type="predicted"/>
<evidence type="ECO:0000313" key="2">
    <source>
        <dbReference type="EMBL" id="GJJ09484.1"/>
    </source>
</evidence>
<dbReference type="GO" id="GO:0016620">
    <property type="term" value="F:oxidoreductase activity, acting on the aldehyde or oxo group of donors, NAD or NADP as acceptor"/>
    <property type="evidence" value="ECO:0007669"/>
    <property type="project" value="InterPro"/>
</dbReference>
<comment type="caution">
    <text evidence="2">The sequence shown here is derived from an EMBL/GenBank/DDBJ whole genome shotgun (WGS) entry which is preliminary data.</text>
</comment>
<evidence type="ECO:0000313" key="3">
    <source>
        <dbReference type="Proteomes" id="UP001050691"/>
    </source>
</evidence>
<organism evidence="2 3">
    <name type="scientific">Clathrus columnatus</name>
    <dbReference type="NCBI Taxonomy" id="1419009"/>
    <lineage>
        <taxon>Eukaryota</taxon>
        <taxon>Fungi</taxon>
        <taxon>Dikarya</taxon>
        <taxon>Basidiomycota</taxon>
        <taxon>Agaricomycotina</taxon>
        <taxon>Agaricomycetes</taxon>
        <taxon>Phallomycetidae</taxon>
        <taxon>Phallales</taxon>
        <taxon>Clathraceae</taxon>
        <taxon>Clathrus</taxon>
    </lineage>
</organism>
<gene>
    <name evidence="2" type="ORF">Clacol_003707</name>
</gene>
<name>A0AAV5A8B2_9AGAM</name>